<sequence>MDSLIAEFEAKATFAGFFRKTLPVEYLAGMSEGSLYWESEYACMLLWPLNAKPEQMERELIVSEKIADAMARVREGTGRVIDASVIYAMPSVHGVPDGLITKVEQNTRLVRKHFVWMENGEWKRTGRVTMLGLAPLEQREIAAGDLRVTGSTQALLAEFESGNSPRAIALNHGSKWESGDV</sequence>
<reference evidence="1 2" key="1">
    <citation type="journal article" date="2017" name="Antonie Van Leeuwenhoek">
        <title>Phylogenomic resolution of the bacterial genus Pantoea and its relationship with Erwinia and Tatumella.</title>
        <authorList>
            <person name="Palmer M."/>
            <person name="Steenkamp E.T."/>
            <person name="Coetzee M.P."/>
            <person name="Chan W.Y."/>
            <person name="van Zyl E."/>
            <person name="De Maayer P."/>
            <person name="Coutinho T.A."/>
            <person name="Blom J."/>
            <person name="Smits T.H."/>
            <person name="Duffy B."/>
            <person name="Venter S.N."/>
        </authorList>
    </citation>
    <scope>NUCLEOTIDE SEQUENCE [LARGE SCALE GENOMIC DNA]</scope>
    <source>
        <strain evidence="1 2">LMG 2657</strain>
    </source>
</reference>
<keyword evidence="2" id="KW-1185">Reference proteome</keyword>
<dbReference type="Proteomes" id="UP000193749">
    <property type="component" value="Unassembled WGS sequence"/>
</dbReference>
<dbReference type="AlphaFoldDB" id="A0A1X1EKZ4"/>
<dbReference type="RefSeq" id="WP_084879155.1">
    <property type="nucleotide sequence ID" value="NZ_JAGGMY010000002.1"/>
</dbReference>
<evidence type="ECO:0000313" key="2">
    <source>
        <dbReference type="Proteomes" id="UP000193749"/>
    </source>
</evidence>
<proteinExistence type="predicted"/>
<gene>
    <name evidence="1" type="ORF">HA50_22685</name>
</gene>
<accession>A0A1X1EKZ4</accession>
<organism evidence="1 2">
    <name type="scientific">Pantoea cypripedii</name>
    <name type="common">Pectobacterium cypripedii</name>
    <name type="synonym">Erwinia cypripedii</name>
    <dbReference type="NCBI Taxonomy" id="55209"/>
    <lineage>
        <taxon>Bacteria</taxon>
        <taxon>Pseudomonadati</taxon>
        <taxon>Pseudomonadota</taxon>
        <taxon>Gammaproteobacteria</taxon>
        <taxon>Enterobacterales</taxon>
        <taxon>Erwiniaceae</taxon>
        <taxon>Pantoea</taxon>
    </lineage>
</organism>
<name>A0A1X1EKZ4_PANCY</name>
<protein>
    <submittedName>
        <fullName evidence="1">Uncharacterized protein</fullName>
    </submittedName>
</protein>
<comment type="caution">
    <text evidence="1">The sequence shown here is derived from an EMBL/GenBank/DDBJ whole genome shotgun (WGS) entry which is preliminary data.</text>
</comment>
<dbReference type="EMBL" id="MLJI01000002">
    <property type="protein sequence ID" value="ORM89444.1"/>
    <property type="molecule type" value="Genomic_DNA"/>
</dbReference>
<dbReference type="OrthoDB" id="7067274at2"/>
<evidence type="ECO:0000313" key="1">
    <source>
        <dbReference type="EMBL" id="ORM89444.1"/>
    </source>
</evidence>